<keyword evidence="3" id="KW-1185">Reference proteome</keyword>
<evidence type="ECO:0000256" key="1">
    <source>
        <dbReference type="SAM" id="MobiDB-lite"/>
    </source>
</evidence>
<sequence length="62" mass="7171">DQRFILDIDNPFDVGYASTFEQHKAVVEGETSRKPHFKALRNVKTERKASPPPKFDEKEDPL</sequence>
<feature type="compositionally biased region" description="Basic and acidic residues" evidence="1">
    <location>
        <begin position="43"/>
        <end position="62"/>
    </location>
</feature>
<feature type="region of interest" description="Disordered" evidence="1">
    <location>
        <begin position="42"/>
        <end position="62"/>
    </location>
</feature>
<evidence type="ECO:0000313" key="3">
    <source>
        <dbReference type="Proteomes" id="UP000824469"/>
    </source>
</evidence>
<evidence type="ECO:0000313" key="2">
    <source>
        <dbReference type="EMBL" id="KAH9288025.1"/>
    </source>
</evidence>
<comment type="caution">
    <text evidence="2">The sequence shown here is derived from an EMBL/GenBank/DDBJ whole genome shotgun (WGS) entry which is preliminary data.</text>
</comment>
<gene>
    <name evidence="2" type="ORF">KI387_032142</name>
</gene>
<reference evidence="2 3" key="1">
    <citation type="journal article" date="2021" name="Nat. Plants">
        <title>The Taxus genome provides insights into paclitaxel biosynthesis.</title>
        <authorList>
            <person name="Xiong X."/>
            <person name="Gou J."/>
            <person name="Liao Q."/>
            <person name="Li Y."/>
            <person name="Zhou Q."/>
            <person name="Bi G."/>
            <person name="Li C."/>
            <person name="Du R."/>
            <person name="Wang X."/>
            <person name="Sun T."/>
            <person name="Guo L."/>
            <person name="Liang H."/>
            <person name="Lu P."/>
            <person name="Wu Y."/>
            <person name="Zhang Z."/>
            <person name="Ro D.K."/>
            <person name="Shang Y."/>
            <person name="Huang S."/>
            <person name="Yan J."/>
        </authorList>
    </citation>
    <scope>NUCLEOTIDE SEQUENCE [LARGE SCALE GENOMIC DNA]</scope>
    <source>
        <strain evidence="2">Ta-2019</strain>
    </source>
</reference>
<feature type="non-terminal residue" evidence="2">
    <location>
        <position position="1"/>
    </location>
</feature>
<organism evidence="2 3">
    <name type="scientific">Taxus chinensis</name>
    <name type="common">Chinese yew</name>
    <name type="synonym">Taxus wallichiana var. chinensis</name>
    <dbReference type="NCBI Taxonomy" id="29808"/>
    <lineage>
        <taxon>Eukaryota</taxon>
        <taxon>Viridiplantae</taxon>
        <taxon>Streptophyta</taxon>
        <taxon>Embryophyta</taxon>
        <taxon>Tracheophyta</taxon>
        <taxon>Spermatophyta</taxon>
        <taxon>Pinopsida</taxon>
        <taxon>Pinidae</taxon>
        <taxon>Conifers II</taxon>
        <taxon>Cupressales</taxon>
        <taxon>Taxaceae</taxon>
        <taxon>Taxus</taxon>
    </lineage>
</organism>
<protein>
    <submittedName>
        <fullName evidence="2">Uncharacterized protein</fullName>
    </submittedName>
</protein>
<proteinExistence type="predicted"/>
<dbReference type="EMBL" id="JAHRHJ020003813">
    <property type="protein sequence ID" value="KAH9288025.1"/>
    <property type="molecule type" value="Genomic_DNA"/>
</dbReference>
<name>A0AA38F314_TAXCH</name>
<feature type="non-terminal residue" evidence="2">
    <location>
        <position position="62"/>
    </location>
</feature>
<dbReference type="Proteomes" id="UP000824469">
    <property type="component" value="Unassembled WGS sequence"/>
</dbReference>
<accession>A0AA38F314</accession>
<dbReference type="AlphaFoldDB" id="A0AA38F314"/>